<evidence type="ECO:0000313" key="2">
    <source>
        <dbReference type="Proteomes" id="UP000002014"/>
    </source>
</evidence>
<organism evidence="1 2">
    <name type="scientific">Prochlorococcus marinus (strain MIT 9215)</name>
    <dbReference type="NCBI Taxonomy" id="93060"/>
    <lineage>
        <taxon>Bacteria</taxon>
        <taxon>Bacillati</taxon>
        <taxon>Cyanobacteriota</taxon>
        <taxon>Cyanophyceae</taxon>
        <taxon>Synechococcales</taxon>
        <taxon>Prochlorococcaceae</taxon>
        <taxon>Prochlorococcus</taxon>
    </lineage>
</organism>
<accession>A8G656</accession>
<dbReference type="KEGG" id="pmh:P9215_14741"/>
<dbReference type="Gene3D" id="3.40.50.150">
    <property type="entry name" value="Vaccinia Virus protein VP39"/>
    <property type="match status" value="1"/>
</dbReference>
<evidence type="ECO:0008006" key="3">
    <source>
        <dbReference type="Google" id="ProtNLM"/>
    </source>
</evidence>
<protein>
    <recommendedName>
        <fullName evidence="3">Methyltransferase domain-containing protein</fullName>
    </recommendedName>
</protein>
<gene>
    <name evidence="1" type="ordered locus">P9215_14741</name>
</gene>
<proteinExistence type="predicted"/>
<sequence length="351" mass="40168">MKISFSKSLLDILSLKNGFLEKNDHHLKDALLINQKYNLQDLRKQCKNCQLTLKQNYFDFTNHGVNYKICEECGHLNGERDDSIEFTQWLYKDDGGSHYSENYLEDYESRVSNIYLPKAKFLKDSLMDCCGVKTFSLSDFGCGGGHFVHSLSTLGVKANGFDISDQLINLASKVWDNSNKFSVKPPFLRLSSEDDLIREIIRCESDVISFTGALEHLMNPNNALQAFVDSSSKYFFFSVPLFSLSTFIENVSSNTFPRHLSGGHTHLYTHESIDYFCNKYSFEKVSQWHFGTDAMDLRRSLIVETAKKGMSESAKELLEKKFLSPSITNEIQQVLDKHFGGSETHMLIKKR</sequence>
<reference evidence="1 2" key="1">
    <citation type="journal article" date="2007" name="PLoS Genet.">
        <title>Patterns and implications of gene gain and loss in the evolution of Prochlorococcus.</title>
        <authorList>
            <person name="Kettler G.C."/>
            <person name="Martiny A.C."/>
            <person name="Huang K."/>
            <person name="Zucker J."/>
            <person name="Coleman M.L."/>
            <person name="Rodrigue S."/>
            <person name="Chen F."/>
            <person name="Lapidus A."/>
            <person name="Ferriera S."/>
            <person name="Johnson J."/>
            <person name="Steglich C."/>
            <person name="Church G.M."/>
            <person name="Richardson P."/>
            <person name="Chisholm S.W."/>
        </authorList>
    </citation>
    <scope>NUCLEOTIDE SEQUENCE [LARGE SCALE GENOMIC DNA]</scope>
    <source>
        <strain evidence="1 2">MIT 9215</strain>
    </source>
</reference>
<dbReference type="eggNOG" id="COG2227">
    <property type="taxonomic scope" value="Bacteria"/>
</dbReference>
<dbReference type="SUPFAM" id="SSF53335">
    <property type="entry name" value="S-adenosyl-L-methionine-dependent methyltransferases"/>
    <property type="match status" value="1"/>
</dbReference>
<dbReference type="OrthoDB" id="9778208at2"/>
<dbReference type="STRING" id="93060.P9215_14741"/>
<dbReference type="InterPro" id="IPR029063">
    <property type="entry name" value="SAM-dependent_MTases_sf"/>
</dbReference>
<evidence type="ECO:0000313" key="1">
    <source>
        <dbReference type="EMBL" id="ABV51087.1"/>
    </source>
</evidence>
<name>A8G656_PROM2</name>
<dbReference type="RefSeq" id="WP_012008135.1">
    <property type="nucleotide sequence ID" value="NC_009840.1"/>
</dbReference>
<dbReference type="HOGENOM" id="CLU_796448_0_0_3"/>
<dbReference type="Proteomes" id="UP000002014">
    <property type="component" value="Chromosome"/>
</dbReference>
<dbReference type="EMBL" id="CP000825">
    <property type="protein sequence ID" value="ABV51087.1"/>
    <property type="molecule type" value="Genomic_DNA"/>
</dbReference>
<dbReference type="Pfam" id="PF13489">
    <property type="entry name" value="Methyltransf_23"/>
    <property type="match status" value="1"/>
</dbReference>
<dbReference type="AlphaFoldDB" id="A8G656"/>